<reference evidence="1" key="1">
    <citation type="submission" date="2018-06" db="EMBL/GenBank/DDBJ databases">
        <authorList>
            <person name="Zhirakovskaya E."/>
        </authorList>
    </citation>
    <scope>NUCLEOTIDE SEQUENCE</scope>
</reference>
<name>A0A3B0RB23_9ZZZZ</name>
<protein>
    <submittedName>
        <fullName evidence="1">Uncharacterized protein</fullName>
    </submittedName>
</protein>
<evidence type="ECO:0000313" key="1">
    <source>
        <dbReference type="EMBL" id="VAV85168.1"/>
    </source>
</evidence>
<organism evidence="1">
    <name type="scientific">hydrothermal vent metagenome</name>
    <dbReference type="NCBI Taxonomy" id="652676"/>
    <lineage>
        <taxon>unclassified sequences</taxon>
        <taxon>metagenomes</taxon>
        <taxon>ecological metagenomes</taxon>
    </lineage>
</organism>
<gene>
    <name evidence="1" type="ORF">MNBD_DELTA01-1679</name>
</gene>
<proteinExistence type="predicted"/>
<dbReference type="EMBL" id="UOEA01000083">
    <property type="protein sequence ID" value="VAV85168.1"/>
    <property type="molecule type" value="Genomic_DNA"/>
</dbReference>
<dbReference type="AlphaFoldDB" id="A0A3B0RB23"/>
<accession>A0A3B0RB23</accession>
<sequence>KLYKITGLKYIVNDFDAVFSLRPVGVVVWSDFTFVFEIKFFEFTV</sequence>
<feature type="non-terminal residue" evidence="1">
    <location>
        <position position="1"/>
    </location>
</feature>